<dbReference type="EMBL" id="CAKXAJ010013979">
    <property type="protein sequence ID" value="CAH2216092.1"/>
    <property type="molecule type" value="Genomic_DNA"/>
</dbReference>
<organism evidence="2 3">
    <name type="scientific">Pararge aegeria aegeria</name>
    <dbReference type="NCBI Taxonomy" id="348720"/>
    <lineage>
        <taxon>Eukaryota</taxon>
        <taxon>Metazoa</taxon>
        <taxon>Ecdysozoa</taxon>
        <taxon>Arthropoda</taxon>
        <taxon>Hexapoda</taxon>
        <taxon>Insecta</taxon>
        <taxon>Pterygota</taxon>
        <taxon>Neoptera</taxon>
        <taxon>Endopterygota</taxon>
        <taxon>Lepidoptera</taxon>
        <taxon>Glossata</taxon>
        <taxon>Ditrysia</taxon>
        <taxon>Papilionoidea</taxon>
        <taxon>Nymphalidae</taxon>
        <taxon>Satyrinae</taxon>
        <taxon>Satyrini</taxon>
        <taxon>Parargina</taxon>
        <taxon>Pararge</taxon>
    </lineage>
</organism>
<protein>
    <submittedName>
        <fullName evidence="2">Jg8085 protein</fullName>
    </submittedName>
</protein>
<feature type="non-terminal residue" evidence="2">
    <location>
        <position position="1"/>
    </location>
</feature>
<keyword evidence="3" id="KW-1185">Reference proteome</keyword>
<evidence type="ECO:0000313" key="3">
    <source>
        <dbReference type="Proteomes" id="UP000838756"/>
    </source>
</evidence>
<reference evidence="2" key="1">
    <citation type="submission" date="2022-03" db="EMBL/GenBank/DDBJ databases">
        <authorList>
            <person name="Lindestad O."/>
        </authorList>
    </citation>
    <scope>NUCLEOTIDE SEQUENCE</scope>
</reference>
<gene>
    <name evidence="2" type="primary">jg8085</name>
    <name evidence="2" type="ORF">PAEG_LOCUS4161</name>
</gene>
<dbReference type="AlphaFoldDB" id="A0A8S4QQI0"/>
<accession>A0A8S4QQI0</accession>
<evidence type="ECO:0000256" key="1">
    <source>
        <dbReference type="SAM" id="MobiDB-lite"/>
    </source>
</evidence>
<proteinExistence type="predicted"/>
<sequence>PPARPPGRSGSPPREEGRLVLEALLERVEEARRRRAALGPAGKPAGQRRGSRRTHGVRFRY</sequence>
<feature type="region of interest" description="Disordered" evidence="1">
    <location>
        <begin position="34"/>
        <end position="61"/>
    </location>
</feature>
<dbReference type="Proteomes" id="UP000838756">
    <property type="component" value="Unassembled WGS sequence"/>
</dbReference>
<feature type="compositionally biased region" description="Basic residues" evidence="1">
    <location>
        <begin position="49"/>
        <end position="61"/>
    </location>
</feature>
<comment type="caution">
    <text evidence="2">The sequence shown here is derived from an EMBL/GenBank/DDBJ whole genome shotgun (WGS) entry which is preliminary data.</text>
</comment>
<evidence type="ECO:0000313" key="2">
    <source>
        <dbReference type="EMBL" id="CAH2216092.1"/>
    </source>
</evidence>
<name>A0A8S4QQI0_9NEOP</name>